<dbReference type="EMBL" id="CAJNOQ010002944">
    <property type="protein sequence ID" value="CAF0987307.1"/>
    <property type="molecule type" value="Genomic_DNA"/>
</dbReference>
<evidence type="ECO:0000256" key="3">
    <source>
        <dbReference type="ARBA" id="ARBA00022679"/>
    </source>
</evidence>
<feature type="domain" description="RIO kinase" evidence="13">
    <location>
        <begin position="215"/>
        <end position="461"/>
    </location>
</feature>
<keyword evidence="5 11" id="KW-0547">Nucleotide-binding</keyword>
<dbReference type="Proteomes" id="UP000681722">
    <property type="component" value="Unassembled WGS sequence"/>
</dbReference>
<name>A0A814FRL6_9BILA</name>
<evidence type="ECO:0000313" key="15">
    <source>
        <dbReference type="EMBL" id="CAF0987307.1"/>
    </source>
</evidence>
<proteinExistence type="inferred from homology"/>
<reference evidence="15" key="1">
    <citation type="submission" date="2021-02" db="EMBL/GenBank/DDBJ databases">
        <authorList>
            <person name="Nowell W R."/>
        </authorList>
    </citation>
    <scope>NUCLEOTIDE SEQUENCE</scope>
</reference>
<evidence type="ECO:0000313" key="17">
    <source>
        <dbReference type="EMBL" id="CAF3759469.1"/>
    </source>
</evidence>
<dbReference type="InterPro" id="IPR018935">
    <property type="entry name" value="RIO_kinase_CS"/>
</dbReference>
<evidence type="ECO:0000256" key="6">
    <source>
        <dbReference type="ARBA" id="ARBA00022777"/>
    </source>
</evidence>
<evidence type="ECO:0000256" key="7">
    <source>
        <dbReference type="ARBA" id="ARBA00022840"/>
    </source>
</evidence>
<evidence type="ECO:0000256" key="12">
    <source>
        <dbReference type="SAM" id="MobiDB-lite"/>
    </source>
</evidence>
<evidence type="ECO:0000256" key="9">
    <source>
        <dbReference type="ARBA" id="ARBA00047899"/>
    </source>
</evidence>
<evidence type="ECO:0000256" key="11">
    <source>
        <dbReference type="PIRNR" id="PIRNR038146"/>
    </source>
</evidence>
<keyword evidence="3 11" id="KW-0808">Transferase</keyword>
<protein>
    <recommendedName>
        <fullName evidence="11">Serine/threonine-protein kinase RIO3</fullName>
        <ecNumber evidence="11">2.7.11.1</ecNumber>
    </recommendedName>
</protein>
<dbReference type="SMART" id="SM00090">
    <property type="entry name" value="RIO"/>
    <property type="match status" value="1"/>
</dbReference>
<evidence type="ECO:0000259" key="13">
    <source>
        <dbReference type="SMART" id="SM00090"/>
    </source>
</evidence>
<dbReference type="EC" id="2.7.11.1" evidence="11"/>
<dbReference type="InterPro" id="IPR000687">
    <property type="entry name" value="RIO_kinase"/>
</dbReference>
<feature type="region of interest" description="Disordered" evidence="12">
    <location>
        <begin position="508"/>
        <end position="538"/>
    </location>
</feature>
<dbReference type="PROSITE" id="PS01245">
    <property type="entry name" value="RIO1"/>
    <property type="match status" value="1"/>
</dbReference>
<keyword evidence="7" id="KW-0067">ATP-binding</keyword>
<dbReference type="Gene3D" id="3.30.200.20">
    <property type="entry name" value="Phosphorylase Kinase, domain 1"/>
    <property type="match status" value="1"/>
</dbReference>
<dbReference type="GO" id="GO:0004674">
    <property type="term" value="F:protein serine/threonine kinase activity"/>
    <property type="evidence" value="ECO:0007669"/>
    <property type="project" value="UniProtKB-UniRule"/>
</dbReference>
<dbReference type="Proteomes" id="UP000682733">
    <property type="component" value="Unassembled WGS sequence"/>
</dbReference>
<dbReference type="InterPro" id="IPR017406">
    <property type="entry name" value="Ser/Thr_kinase_Rio3"/>
</dbReference>
<dbReference type="GO" id="GO:0005524">
    <property type="term" value="F:ATP binding"/>
    <property type="evidence" value="ECO:0007669"/>
    <property type="project" value="UniProtKB-UniRule"/>
</dbReference>
<comment type="similarity">
    <text evidence="1 11">Belongs to the protein kinase superfamily. RIO-type Ser/Thr kinase family.</text>
</comment>
<comment type="catalytic activity">
    <reaction evidence="10 11">
        <text>L-seryl-[protein] + ATP = O-phospho-L-seryl-[protein] + ADP + H(+)</text>
        <dbReference type="Rhea" id="RHEA:17989"/>
        <dbReference type="Rhea" id="RHEA-COMP:9863"/>
        <dbReference type="Rhea" id="RHEA-COMP:11604"/>
        <dbReference type="ChEBI" id="CHEBI:15378"/>
        <dbReference type="ChEBI" id="CHEBI:29999"/>
        <dbReference type="ChEBI" id="CHEBI:30616"/>
        <dbReference type="ChEBI" id="CHEBI:83421"/>
        <dbReference type="ChEBI" id="CHEBI:456216"/>
        <dbReference type="EC" id="2.7.11.1"/>
    </reaction>
</comment>
<dbReference type="SUPFAM" id="SSF56112">
    <property type="entry name" value="Protein kinase-like (PK-like)"/>
    <property type="match status" value="1"/>
</dbReference>
<evidence type="ECO:0000256" key="10">
    <source>
        <dbReference type="ARBA" id="ARBA00048679"/>
    </source>
</evidence>
<comment type="caution">
    <text evidence="15">The sequence shown here is derived from an EMBL/GenBank/DDBJ whole genome shotgun (WGS) entry which is preliminary data.</text>
</comment>
<gene>
    <name evidence="15" type="ORF">GPM918_LOCUS13068</name>
    <name evidence="14" type="ORF">OVA965_LOCUS3943</name>
    <name evidence="17" type="ORF">SRO942_LOCUS13068</name>
    <name evidence="16" type="ORF">TMI583_LOCUS3941</name>
</gene>
<comment type="cofactor">
    <cofactor evidence="11">
        <name>Mg(2+)</name>
        <dbReference type="ChEBI" id="CHEBI:18420"/>
    </cofactor>
</comment>
<dbReference type="InterPro" id="IPR018934">
    <property type="entry name" value="RIO_dom"/>
</dbReference>
<evidence type="ECO:0000256" key="2">
    <source>
        <dbReference type="ARBA" id="ARBA00022527"/>
    </source>
</evidence>
<dbReference type="PANTHER" id="PTHR45723">
    <property type="entry name" value="SERINE/THREONINE-PROTEIN KINASE RIO1"/>
    <property type="match status" value="1"/>
</dbReference>
<organism evidence="15 18">
    <name type="scientific">Didymodactylos carnosus</name>
    <dbReference type="NCBI Taxonomy" id="1234261"/>
    <lineage>
        <taxon>Eukaryota</taxon>
        <taxon>Metazoa</taxon>
        <taxon>Spiralia</taxon>
        <taxon>Gnathifera</taxon>
        <taxon>Rotifera</taxon>
        <taxon>Eurotatoria</taxon>
        <taxon>Bdelloidea</taxon>
        <taxon>Philodinida</taxon>
        <taxon>Philodinidae</taxon>
        <taxon>Didymodactylos</taxon>
    </lineage>
</organism>
<dbReference type="InterPro" id="IPR051272">
    <property type="entry name" value="RIO-type_Ser/Thr_kinase"/>
</dbReference>
<keyword evidence="8 11" id="KW-0460">Magnesium</keyword>
<accession>A0A814FRL6</accession>
<dbReference type="OrthoDB" id="205248at2759"/>
<evidence type="ECO:0000256" key="5">
    <source>
        <dbReference type="ARBA" id="ARBA00022741"/>
    </source>
</evidence>
<dbReference type="Pfam" id="PF01163">
    <property type="entry name" value="RIO1"/>
    <property type="match status" value="1"/>
</dbReference>
<keyword evidence="6 11" id="KW-0418">Kinase</keyword>
<evidence type="ECO:0000313" key="14">
    <source>
        <dbReference type="EMBL" id="CAF0787240.1"/>
    </source>
</evidence>
<evidence type="ECO:0000313" key="18">
    <source>
        <dbReference type="Proteomes" id="UP000663829"/>
    </source>
</evidence>
<dbReference type="GO" id="GO:0046872">
    <property type="term" value="F:metal ion binding"/>
    <property type="evidence" value="ECO:0007669"/>
    <property type="project" value="UniProtKB-UniRule"/>
</dbReference>
<dbReference type="InterPro" id="IPR011009">
    <property type="entry name" value="Kinase-like_dom_sf"/>
</dbReference>
<dbReference type="AlphaFoldDB" id="A0A814FRL6"/>
<evidence type="ECO:0000256" key="8">
    <source>
        <dbReference type="ARBA" id="ARBA00022842"/>
    </source>
</evidence>
<dbReference type="EMBL" id="CAJOBA010000997">
    <property type="protein sequence ID" value="CAF3569585.1"/>
    <property type="molecule type" value="Genomic_DNA"/>
</dbReference>
<dbReference type="Proteomes" id="UP000663829">
    <property type="component" value="Unassembled WGS sequence"/>
</dbReference>
<evidence type="ECO:0000256" key="1">
    <source>
        <dbReference type="ARBA" id="ARBA00009196"/>
    </source>
</evidence>
<dbReference type="Proteomes" id="UP000677228">
    <property type="component" value="Unassembled WGS sequence"/>
</dbReference>
<sequence>MDSDLAQQLQNDEDRKLALEINRSMPVETEITLSESPPIYEELVMDNSTVTPSVQQSDLPTENNDYLVALMLQKEYNDEFNNMVKRYETTMNKNSKVKLSMKNYMLLSSPQHNDSKIDEDDVIIEKEEAFSDNEIEEKVPSFNKRGTSGKGASMVTKHNPVICGKRNVSKIMNTFPPEFDTGDGITVNLQLSNKIYNELKTHSLAEERRMTRLHDKVEKATASLAFDPKTRIILYKMLNSCVLDELGSIIATGKESIVLYGKGGKTEAHNMPPECAIKVFKTTLNEFRTREKYLRHDHPFKYGYKHWNPRRIIKLWAKKEMFNLQCLLRAGILCPRPVLLKKHVLILSFIGENGVPAQRLRDITLNQQDLLIAYQQCLELLRRIYHDCKLIHADFSEYNLLWFKNNIWVIDVAQSVEQHHPHAYEYLLRDCTNVSTYFRKHNRDENTTILSPEEIFNYVTDLKFEKKGQEFLAEIVQHVKNIRSQLEAVEEKDNFSFEYFFNKSANIDDETSSSSSEEEDVEKQDTNNDDENYVDISSDDEQKIIQSKCSRKKLTCAPRKLATKHL</sequence>
<evidence type="ECO:0000313" key="16">
    <source>
        <dbReference type="EMBL" id="CAF3569585.1"/>
    </source>
</evidence>
<keyword evidence="4 11" id="KW-0479">Metal-binding</keyword>
<comment type="catalytic activity">
    <reaction evidence="9 11">
        <text>L-threonyl-[protein] + ATP = O-phospho-L-threonyl-[protein] + ADP + H(+)</text>
        <dbReference type="Rhea" id="RHEA:46608"/>
        <dbReference type="Rhea" id="RHEA-COMP:11060"/>
        <dbReference type="Rhea" id="RHEA-COMP:11605"/>
        <dbReference type="ChEBI" id="CHEBI:15378"/>
        <dbReference type="ChEBI" id="CHEBI:30013"/>
        <dbReference type="ChEBI" id="CHEBI:30616"/>
        <dbReference type="ChEBI" id="CHEBI:61977"/>
        <dbReference type="ChEBI" id="CHEBI:456216"/>
        <dbReference type="EC" id="2.7.11.1"/>
    </reaction>
</comment>
<dbReference type="EMBL" id="CAJNOK010000997">
    <property type="protein sequence ID" value="CAF0787240.1"/>
    <property type="molecule type" value="Genomic_DNA"/>
</dbReference>
<evidence type="ECO:0000256" key="4">
    <source>
        <dbReference type="ARBA" id="ARBA00022723"/>
    </source>
</evidence>
<keyword evidence="2 11" id="KW-0723">Serine/threonine-protein kinase</keyword>
<keyword evidence="18" id="KW-1185">Reference proteome</keyword>
<dbReference type="Gene3D" id="1.10.510.10">
    <property type="entry name" value="Transferase(Phosphotransferase) domain 1"/>
    <property type="match status" value="1"/>
</dbReference>
<dbReference type="EMBL" id="CAJOBC010002944">
    <property type="protein sequence ID" value="CAF3759469.1"/>
    <property type="molecule type" value="Genomic_DNA"/>
</dbReference>
<dbReference type="PIRSF" id="PIRSF038146">
    <property type="entry name" value="Ser/Thr_PK_RIO3"/>
    <property type="match status" value="1"/>
</dbReference>